<evidence type="ECO:0000313" key="2">
    <source>
        <dbReference type="Proteomes" id="UP000253250"/>
    </source>
</evidence>
<accession>A0A1C2FWV0</accession>
<organism evidence="1 2">
    <name type="scientific">Acidiferrobacter thiooxydans</name>
    <dbReference type="NCBI Taxonomy" id="163359"/>
    <lineage>
        <taxon>Bacteria</taxon>
        <taxon>Pseudomonadati</taxon>
        <taxon>Pseudomonadota</taxon>
        <taxon>Gammaproteobacteria</taxon>
        <taxon>Acidiferrobacterales</taxon>
        <taxon>Acidiferrobacteraceae</taxon>
        <taxon>Acidiferrobacter</taxon>
    </lineage>
</organism>
<gene>
    <name evidence="1" type="ORF">C4900_07660</name>
</gene>
<dbReference type="AlphaFoldDB" id="A0A1C2FWV0"/>
<name>A0A1C2FWV0_9GAMM</name>
<evidence type="ECO:0000313" key="1">
    <source>
        <dbReference type="EMBL" id="RCN55787.1"/>
    </source>
</evidence>
<dbReference type="Proteomes" id="UP000253250">
    <property type="component" value="Unassembled WGS sequence"/>
</dbReference>
<sequence length="323" mass="34263">MVRPVKAATHRKPGKRLPAVLASLVMSMAPCAFAKTPPTPSPARPAGSGLPTSTFRRILLGQLPLSPRQIHALKKRWRASQHAAVAPVRPVQDRSLVAAVTPAPGMRAVRVRIARGYVSAITFVDQAGHGWPVAAAYSPDPRALQVLPSQPAPNTILLNILSRNPFARAIGFDVILAGLDIPITLIAESGHRSVDTLTVLRVAGLSPQDRKALSGGGLAVPTASGLRSTASHALMRTLAGIAPKGAKAVFRGYPGVLAWREKSQLFMRLATGMQLLSPAWASRAAAHHYTAYVLPMIDDVLIMNNGHVVSLRATQKSQEASHG</sequence>
<dbReference type="InterPro" id="IPR022073">
    <property type="entry name" value="T4BSS_DotH_IcmK"/>
</dbReference>
<dbReference type="EMBL" id="PSYR01000002">
    <property type="protein sequence ID" value="RCN55787.1"/>
    <property type="molecule type" value="Genomic_DNA"/>
</dbReference>
<dbReference type="STRING" id="163359.A9R16_05865"/>
<comment type="caution">
    <text evidence="1">The sequence shown here is derived from an EMBL/GenBank/DDBJ whole genome shotgun (WGS) entry which is preliminary data.</text>
</comment>
<reference evidence="1 2" key="1">
    <citation type="submission" date="2018-02" db="EMBL/GenBank/DDBJ databases">
        <title>Insights into the biology of acidophilic members of the Acidiferrobacteraceae family derived from comparative genomic analyses.</title>
        <authorList>
            <person name="Issotta F."/>
            <person name="Thyssen C."/>
            <person name="Mena C."/>
            <person name="Moya A."/>
            <person name="Bellenberg S."/>
            <person name="Sproer C."/>
            <person name="Covarrubias P.C."/>
            <person name="Sand W."/>
            <person name="Quatrini R."/>
            <person name="Vera M."/>
        </authorList>
    </citation>
    <scope>NUCLEOTIDE SEQUENCE [LARGE SCALE GENOMIC DNA]</scope>
    <source>
        <strain evidence="2">m-1</strain>
    </source>
</reference>
<proteinExistence type="predicted"/>
<protein>
    <submittedName>
        <fullName evidence="1">Uncharacterized protein</fullName>
    </submittedName>
</protein>
<dbReference type="Pfam" id="PF12293">
    <property type="entry name" value="T4BSS_DotH_IcmK"/>
    <property type="match status" value="1"/>
</dbReference>
<dbReference type="RefSeq" id="WP_065972375.1">
    <property type="nucleotide sequence ID" value="NZ_CP080624.1"/>
</dbReference>
<keyword evidence="2" id="KW-1185">Reference proteome</keyword>
<dbReference type="OrthoDB" id="8682498at2"/>